<dbReference type="InterPro" id="IPR023271">
    <property type="entry name" value="Aquaporin-like"/>
</dbReference>
<dbReference type="Proteomes" id="UP000077671">
    <property type="component" value="Unassembled WGS sequence"/>
</dbReference>
<reference evidence="9" key="3">
    <citation type="submission" date="2020-10" db="EMBL/GenBank/DDBJ databases">
        <authorList>
            <person name="Sedaghatjoo S."/>
        </authorList>
    </citation>
    <scope>NUCLEOTIDE SEQUENCE</scope>
    <source>
        <strain evidence="9">AZH3</strain>
    </source>
</reference>
<dbReference type="AlphaFoldDB" id="A0A177U984"/>
<dbReference type="InterPro" id="IPR034294">
    <property type="entry name" value="Aquaporin_transptr"/>
</dbReference>
<dbReference type="Proteomes" id="UP000836402">
    <property type="component" value="Unassembled WGS sequence"/>
</dbReference>
<feature type="transmembrane region" description="Helical" evidence="8">
    <location>
        <begin position="320"/>
        <end position="340"/>
    </location>
</feature>
<evidence type="ECO:0000256" key="6">
    <source>
        <dbReference type="RuleBase" id="RU000477"/>
    </source>
</evidence>
<comment type="subcellular location">
    <subcellularLocation>
        <location evidence="1">Membrane</location>
        <topology evidence="1">Multi-pass membrane protein</topology>
    </subcellularLocation>
</comment>
<name>A0A177U984_9BASI</name>
<feature type="transmembrane region" description="Helical" evidence="8">
    <location>
        <begin position="122"/>
        <end position="147"/>
    </location>
</feature>
<evidence type="ECO:0000313" key="10">
    <source>
        <dbReference type="EMBL" id="KAE8256702.1"/>
    </source>
</evidence>
<evidence type="ECO:0000256" key="8">
    <source>
        <dbReference type="SAM" id="Phobius"/>
    </source>
</evidence>
<sequence length="376" mass="40109">MSVLYFDLQPTISDAESNVTAAYRTEAPKAFKRRNMGNVPYVGSRVRFAKATVHHKANASDEPGLPMPTQRVPVPGGWQVVDVPSTPTSDVPSTPTSASADDDVEKAHLPKLPPRVALRAEAVAAFAEFAGTFFFLLFSLCIATVAGRQLKNEDGSMTVSALTYSALGSGFALAINAWVFFPDSGGLFNPAITLGLFLAQHITWHRALLLTAVQYIAALAAAGAAHLINPGGIDARTTLSLGTGVEQGLLIELFCTAMLMFAVHMLVGEKRKSMSSAPIGIGLALVLAQLWAMPFTGASLNSARTIGPDVLARSMESYSWIYYIGPYGGVILSSGVYMVLKLMRHEASDQGKGTVAEATLLYNKKGHVVGQTRMFK</sequence>
<comment type="caution">
    <text evidence="10">The sequence shown here is derived from an EMBL/GenBank/DDBJ whole genome shotgun (WGS) entry which is preliminary data.</text>
</comment>
<evidence type="ECO:0000256" key="7">
    <source>
        <dbReference type="SAM" id="MobiDB-lite"/>
    </source>
</evidence>
<keyword evidence="5 8" id="KW-0472">Membrane</keyword>
<keyword evidence="12" id="KW-1185">Reference proteome</keyword>
<evidence type="ECO:0000256" key="2">
    <source>
        <dbReference type="ARBA" id="ARBA00006175"/>
    </source>
</evidence>
<comment type="similarity">
    <text evidence="2 6">Belongs to the MIP/aquaporin (TC 1.A.8) family.</text>
</comment>
<evidence type="ECO:0000313" key="11">
    <source>
        <dbReference type="Proteomes" id="UP000077671"/>
    </source>
</evidence>
<evidence type="ECO:0000256" key="5">
    <source>
        <dbReference type="ARBA" id="ARBA00023136"/>
    </source>
</evidence>
<dbReference type="SUPFAM" id="SSF81338">
    <property type="entry name" value="Aquaporin-like"/>
    <property type="match status" value="1"/>
</dbReference>
<dbReference type="GO" id="GO:0015250">
    <property type="term" value="F:water channel activity"/>
    <property type="evidence" value="ECO:0007669"/>
    <property type="project" value="TreeGrafter"/>
</dbReference>
<dbReference type="Pfam" id="PF00230">
    <property type="entry name" value="MIP"/>
    <property type="match status" value="1"/>
</dbReference>
<dbReference type="InterPro" id="IPR000425">
    <property type="entry name" value="MIP"/>
</dbReference>
<feature type="region of interest" description="Disordered" evidence="7">
    <location>
        <begin position="82"/>
        <end position="103"/>
    </location>
</feature>
<feature type="transmembrane region" description="Helical" evidence="8">
    <location>
        <begin position="187"/>
        <end position="204"/>
    </location>
</feature>
<feature type="compositionally biased region" description="Low complexity" evidence="7">
    <location>
        <begin position="82"/>
        <end position="97"/>
    </location>
</feature>
<dbReference type="GO" id="GO:0005886">
    <property type="term" value="C:plasma membrane"/>
    <property type="evidence" value="ECO:0007669"/>
    <property type="project" value="TreeGrafter"/>
</dbReference>
<feature type="transmembrane region" description="Helical" evidence="8">
    <location>
        <begin position="248"/>
        <end position="267"/>
    </location>
</feature>
<evidence type="ECO:0000313" key="9">
    <source>
        <dbReference type="EMBL" id="CAD6935729.1"/>
    </source>
</evidence>
<feature type="transmembrane region" description="Helical" evidence="8">
    <location>
        <begin position="209"/>
        <end position="228"/>
    </location>
</feature>
<dbReference type="Gene3D" id="1.20.1080.10">
    <property type="entry name" value="Glycerol uptake facilitator protein"/>
    <property type="match status" value="1"/>
</dbReference>
<dbReference type="PANTHER" id="PTHR19139:SF199">
    <property type="entry name" value="MIP17260P"/>
    <property type="match status" value="1"/>
</dbReference>
<evidence type="ECO:0000313" key="12">
    <source>
        <dbReference type="Proteomes" id="UP000836402"/>
    </source>
</evidence>
<evidence type="ECO:0008006" key="13">
    <source>
        <dbReference type="Google" id="ProtNLM"/>
    </source>
</evidence>
<dbReference type="PRINTS" id="PR00783">
    <property type="entry name" value="MINTRINSICP"/>
</dbReference>
<keyword evidence="3 6" id="KW-0812">Transmembrane</keyword>
<keyword evidence="4 8" id="KW-1133">Transmembrane helix</keyword>
<keyword evidence="6" id="KW-0813">Transport</keyword>
<evidence type="ECO:0000256" key="3">
    <source>
        <dbReference type="ARBA" id="ARBA00022692"/>
    </source>
</evidence>
<accession>A0A177U984</accession>
<dbReference type="EMBL" id="CAJHJG010003800">
    <property type="protein sequence ID" value="CAD6935729.1"/>
    <property type="molecule type" value="Genomic_DNA"/>
</dbReference>
<dbReference type="EMBL" id="LWDD02000778">
    <property type="protein sequence ID" value="KAE8256702.1"/>
    <property type="molecule type" value="Genomic_DNA"/>
</dbReference>
<organism evidence="10 11">
    <name type="scientific">Tilletia caries</name>
    <name type="common">wheat bunt fungus</name>
    <dbReference type="NCBI Taxonomy" id="13290"/>
    <lineage>
        <taxon>Eukaryota</taxon>
        <taxon>Fungi</taxon>
        <taxon>Dikarya</taxon>
        <taxon>Basidiomycota</taxon>
        <taxon>Ustilaginomycotina</taxon>
        <taxon>Exobasidiomycetes</taxon>
        <taxon>Tilletiales</taxon>
        <taxon>Tilletiaceae</taxon>
        <taxon>Tilletia</taxon>
    </lineage>
</organism>
<protein>
    <recommendedName>
        <fullName evidence="13">Aquaporin</fullName>
    </recommendedName>
</protein>
<gene>
    <name evidence="10" type="ORF">A4X03_0g5140</name>
    <name evidence="9" type="ORF">JKIAZH3_G2094</name>
</gene>
<proteinExistence type="inferred from homology"/>
<dbReference type="PANTHER" id="PTHR19139">
    <property type="entry name" value="AQUAPORIN TRANSPORTER"/>
    <property type="match status" value="1"/>
</dbReference>
<feature type="transmembrane region" description="Helical" evidence="8">
    <location>
        <begin position="159"/>
        <end position="181"/>
    </location>
</feature>
<evidence type="ECO:0000256" key="1">
    <source>
        <dbReference type="ARBA" id="ARBA00004141"/>
    </source>
</evidence>
<feature type="transmembrane region" description="Helical" evidence="8">
    <location>
        <begin position="279"/>
        <end position="300"/>
    </location>
</feature>
<evidence type="ECO:0000256" key="4">
    <source>
        <dbReference type="ARBA" id="ARBA00022989"/>
    </source>
</evidence>
<reference evidence="10" key="1">
    <citation type="submission" date="2016-04" db="EMBL/GenBank/DDBJ databases">
        <authorList>
            <person name="Nguyen H.D."/>
            <person name="Kesanakurti P."/>
            <person name="Cullis J."/>
            <person name="Levesque C.A."/>
            <person name="Hambleton S."/>
        </authorList>
    </citation>
    <scope>NUCLEOTIDE SEQUENCE</scope>
    <source>
        <strain evidence="10">DAOMC 238032</strain>
    </source>
</reference>
<reference evidence="10" key="2">
    <citation type="journal article" date="2019" name="IMA Fungus">
        <title>Genome sequencing and comparison of five Tilletia species to identify candidate genes for the detection of regulated species infecting wheat.</title>
        <authorList>
            <person name="Nguyen H.D.T."/>
            <person name="Sultana T."/>
            <person name="Kesanakurti P."/>
            <person name="Hambleton S."/>
        </authorList>
    </citation>
    <scope>NUCLEOTIDE SEQUENCE</scope>
    <source>
        <strain evidence="10">DAOMC 238032</strain>
    </source>
</reference>